<keyword evidence="1" id="KW-0238">DNA-binding</keyword>
<dbReference type="EMBL" id="CM007898">
    <property type="protein sequence ID" value="OTG16930.1"/>
    <property type="molecule type" value="Genomic_DNA"/>
</dbReference>
<organism evidence="1 2">
    <name type="scientific">Helianthus annuus</name>
    <name type="common">Common sunflower</name>
    <dbReference type="NCBI Taxonomy" id="4232"/>
    <lineage>
        <taxon>Eukaryota</taxon>
        <taxon>Viridiplantae</taxon>
        <taxon>Streptophyta</taxon>
        <taxon>Embryophyta</taxon>
        <taxon>Tracheophyta</taxon>
        <taxon>Spermatophyta</taxon>
        <taxon>Magnoliopsida</taxon>
        <taxon>eudicotyledons</taxon>
        <taxon>Gunneridae</taxon>
        <taxon>Pentapetalae</taxon>
        <taxon>asterids</taxon>
        <taxon>campanulids</taxon>
        <taxon>Asterales</taxon>
        <taxon>Asteraceae</taxon>
        <taxon>Asteroideae</taxon>
        <taxon>Heliantheae alliance</taxon>
        <taxon>Heliantheae</taxon>
        <taxon>Helianthus</taxon>
    </lineage>
</organism>
<reference evidence="2" key="1">
    <citation type="journal article" date="2017" name="Nature">
        <title>The sunflower genome provides insights into oil metabolism, flowering and Asterid evolution.</title>
        <authorList>
            <person name="Badouin H."/>
            <person name="Gouzy J."/>
            <person name="Grassa C.J."/>
            <person name="Murat F."/>
            <person name="Staton S.E."/>
            <person name="Cottret L."/>
            <person name="Lelandais-Briere C."/>
            <person name="Owens G.L."/>
            <person name="Carrere S."/>
            <person name="Mayjonade B."/>
            <person name="Legrand L."/>
            <person name="Gill N."/>
            <person name="Kane N.C."/>
            <person name="Bowers J.E."/>
            <person name="Hubner S."/>
            <person name="Bellec A."/>
            <person name="Berard A."/>
            <person name="Berges H."/>
            <person name="Blanchet N."/>
            <person name="Boniface M.C."/>
            <person name="Brunel D."/>
            <person name="Catrice O."/>
            <person name="Chaidir N."/>
            <person name="Claudel C."/>
            <person name="Donnadieu C."/>
            <person name="Faraut T."/>
            <person name="Fievet G."/>
            <person name="Helmstetter N."/>
            <person name="King M."/>
            <person name="Knapp S.J."/>
            <person name="Lai Z."/>
            <person name="Le Paslier M.C."/>
            <person name="Lippi Y."/>
            <person name="Lorenzon L."/>
            <person name="Mandel J.R."/>
            <person name="Marage G."/>
            <person name="Marchand G."/>
            <person name="Marquand E."/>
            <person name="Bret-Mestries E."/>
            <person name="Morien E."/>
            <person name="Nambeesan S."/>
            <person name="Nguyen T."/>
            <person name="Pegot-Espagnet P."/>
            <person name="Pouilly N."/>
            <person name="Raftis F."/>
            <person name="Sallet E."/>
            <person name="Schiex T."/>
            <person name="Thomas J."/>
            <person name="Vandecasteele C."/>
            <person name="Vares D."/>
            <person name="Vear F."/>
            <person name="Vautrin S."/>
            <person name="Crespi M."/>
            <person name="Mangin B."/>
            <person name="Burke J.M."/>
            <person name="Salse J."/>
            <person name="Munos S."/>
            <person name="Vincourt P."/>
            <person name="Rieseberg L.H."/>
            <person name="Langlade N.B."/>
        </authorList>
    </citation>
    <scope>NUCLEOTIDE SEQUENCE [LARGE SCALE GENOMIC DNA]</scope>
    <source>
        <strain evidence="2">cv. SF193</strain>
    </source>
</reference>
<keyword evidence="2" id="KW-1185">Reference proteome</keyword>
<dbReference type="Proteomes" id="UP000215914">
    <property type="component" value="Chromosome 9"/>
</dbReference>
<name>A0A251U0Q7_HELAN</name>
<evidence type="ECO:0000313" key="2">
    <source>
        <dbReference type="Proteomes" id="UP000215914"/>
    </source>
</evidence>
<accession>A0A251U0Q7</accession>
<protein>
    <submittedName>
        <fullName evidence="1">Putative homeodomain-like protein</fullName>
    </submittedName>
</protein>
<proteinExistence type="predicted"/>
<keyword evidence="1" id="KW-0371">Homeobox</keyword>
<gene>
    <name evidence="1" type="ORF">HannXRQ_Chr09g0276751</name>
</gene>
<sequence>MRTVGIKGLTLYHLKSHLQLNVNICWESSFVKSELRILKTILCFELRCLGETAIELGRILDHGLSSAQQRSPSQANVRCNLIHCHRQSQS</sequence>
<dbReference type="InParanoid" id="A0A251U0Q7"/>
<dbReference type="AlphaFoldDB" id="A0A251U0Q7"/>
<dbReference type="GO" id="GO:0003677">
    <property type="term" value="F:DNA binding"/>
    <property type="evidence" value="ECO:0007669"/>
    <property type="project" value="UniProtKB-KW"/>
</dbReference>
<evidence type="ECO:0000313" key="1">
    <source>
        <dbReference type="EMBL" id="OTG16930.1"/>
    </source>
</evidence>